<dbReference type="RefSeq" id="WP_011384327.1">
    <property type="nucleotide sequence ID" value="NC_007626.1"/>
</dbReference>
<feature type="domain" description="Cytochrome b561 bacterial/Ni-hydrogenase" evidence="6">
    <location>
        <begin position="3"/>
        <end position="189"/>
    </location>
</feature>
<dbReference type="GO" id="GO:0009055">
    <property type="term" value="F:electron transfer activity"/>
    <property type="evidence" value="ECO:0007669"/>
    <property type="project" value="InterPro"/>
</dbReference>
<dbReference type="Pfam" id="PF01292">
    <property type="entry name" value="Ni_hydr_CYTB"/>
    <property type="match status" value="1"/>
</dbReference>
<evidence type="ECO:0000256" key="5">
    <source>
        <dbReference type="ARBA" id="ARBA00023136"/>
    </source>
</evidence>
<dbReference type="GO" id="GO:0022904">
    <property type="term" value="P:respiratory electron transport chain"/>
    <property type="evidence" value="ECO:0007669"/>
    <property type="project" value="InterPro"/>
</dbReference>
<evidence type="ECO:0000313" key="7">
    <source>
        <dbReference type="EMBL" id="BAE50726.1"/>
    </source>
</evidence>
<reference evidence="7 8" key="1">
    <citation type="journal article" date="2005" name="DNA Res.">
        <title>Complete genome sequence of the facultative anaerobic magnetotactic bacterium Magnetospirillum sp. strain AMB-1.</title>
        <authorList>
            <person name="Matsunaga T."/>
            <person name="Okamura Y."/>
            <person name="Fukuda Y."/>
            <person name="Wahyudi A.T."/>
            <person name="Murase Y."/>
            <person name="Takeyama H."/>
        </authorList>
    </citation>
    <scope>NUCLEOTIDE SEQUENCE [LARGE SCALE GENOMIC DNA]</scope>
    <source>
        <strain evidence="8">ATCC 700264 / AMB-1</strain>
    </source>
</reference>
<dbReference type="InterPro" id="IPR011577">
    <property type="entry name" value="Cyt_b561_bac/Ni-Hgenase"/>
</dbReference>
<dbReference type="Gene3D" id="1.20.950.20">
    <property type="entry name" value="Transmembrane di-heme cytochromes, Chain C"/>
    <property type="match status" value="1"/>
</dbReference>
<dbReference type="OrthoDB" id="7341135at2"/>
<evidence type="ECO:0000256" key="4">
    <source>
        <dbReference type="ARBA" id="ARBA00022989"/>
    </source>
</evidence>
<evidence type="ECO:0000259" key="6">
    <source>
        <dbReference type="Pfam" id="PF01292"/>
    </source>
</evidence>
<evidence type="ECO:0000313" key="8">
    <source>
        <dbReference type="Proteomes" id="UP000007058"/>
    </source>
</evidence>
<keyword evidence="4" id="KW-1133">Transmembrane helix</keyword>
<dbReference type="InterPro" id="IPR016174">
    <property type="entry name" value="Di-haem_cyt_TM"/>
</dbReference>
<evidence type="ECO:0000256" key="3">
    <source>
        <dbReference type="ARBA" id="ARBA00022692"/>
    </source>
</evidence>
<dbReference type="SUPFAM" id="SSF81342">
    <property type="entry name" value="Transmembrane di-heme cytochromes"/>
    <property type="match status" value="1"/>
</dbReference>
<dbReference type="HOGENOM" id="CLU_117047_0_0_5"/>
<keyword evidence="3" id="KW-0812">Transmembrane</keyword>
<name>Q2W5Z9_PARM1</name>
<dbReference type="STRING" id="342108.amb1922"/>
<dbReference type="AlphaFoldDB" id="Q2W5Z9"/>
<dbReference type="Proteomes" id="UP000007058">
    <property type="component" value="Chromosome"/>
</dbReference>
<evidence type="ECO:0000256" key="1">
    <source>
        <dbReference type="ARBA" id="ARBA00004651"/>
    </source>
</evidence>
<dbReference type="KEGG" id="mag:amb1922"/>
<gene>
    <name evidence="7" type="ordered locus">amb1922</name>
</gene>
<accession>Q2W5Z9</accession>
<keyword evidence="5" id="KW-0472">Membrane</keyword>
<protein>
    <recommendedName>
        <fullName evidence="6">Cytochrome b561 bacterial/Ni-hydrogenase domain-containing protein</fullName>
    </recommendedName>
</protein>
<keyword evidence="8" id="KW-1185">Reference proteome</keyword>
<keyword evidence="2" id="KW-1003">Cell membrane</keyword>
<comment type="subcellular location">
    <subcellularLocation>
        <location evidence="1">Cell membrane</location>
        <topology evidence="1">Multi-pass membrane protein</topology>
    </subcellularLocation>
</comment>
<proteinExistence type="predicted"/>
<organism evidence="7 8">
    <name type="scientific">Paramagnetospirillum magneticum (strain ATCC 700264 / AMB-1)</name>
    <name type="common">Magnetospirillum magneticum</name>
    <dbReference type="NCBI Taxonomy" id="342108"/>
    <lineage>
        <taxon>Bacteria</taxon>
        <taxon>Pseudomonadati</taxon>
        <taxon>Pseudomonadota</taxon>
        <taxon>Alphaproteobacteria</taxon>
        <taxon>Rhodospirillales</taxon>
        <taxon>Magnetospirillaceae</taxon>
        <taxon>Paramagnetospirillum</taxon>
    </lineage>
</organism>
<dbReference type="EMBL" id="AP007255">
    <property type="protein sequence ID" value="BAE50726.1"/>
    <property type="molecule type" value="Genomic_DNA"/>
</dbReference>
<evidence type="ECO:0000256" key="2">
    <source>
        <dbReference type="ARBA" id="ARBA00022475"/>
    </source>
</evidence>
<sequence length="191" mass="20724">MKYDLLTKILHASIALGVSLQMITSLVMIYPKPGRVPNQWYEVHEWVGIALLGIVSIHWLWAVGRTLIRGDALLLFPWFSGARLGQLGRDIAETGCEALRGRLPGGDEPRALPAAVQGLGLLLALGMAVTGTALSMGMAPDGGLSPLLRVVKEIHESLAPVMWVYLLVHPLLGVLHQMAGHRSLSRMFGPR</sequence>
<dbReference type="GO" id="GO:0005886">
    <property type="term" value="C:plasma membrane"/>
    <property type="evidence" value="ECO:0007669"/>
    <property type="project" value="UniProtKB-SubCell"/>
</dbReference>